<dbReference type="EnsemblPlants" id="Pp3c24_15460V3.2">
    <property type="protein sequence ID" value="Pp3c24_15460V3.2"/>
    <property type="gene ID" value="Pp3c24_15460"/>
</dbReference>
<protein>
    <recommendedName>
        <fullName evidence="5">Stabilizer of axonemal microtubules 2</fullName>
    </recommendedName>
</protein>
<dbReference type="InParanoid" id="A0A7I4CK40"/>
<dbReference type="PANTHER" id="PTHR31516">
    <property type="entry name" value="STABILIZER OF AXONEMAL MICROTUBULES 2"/>
    <property type="match status" value="1"/>
</dbReference>
<evidence type="ECO:0008006" key="5">
    <source>
        <dbReference type="Google" id="ProtNLM"/>
    </source>
</evidence>
<comment type="similarity">
    <text evidence="1">Belongs to the FAM154 family.</text>
</comment>
<evidence type="ECO:0000313" key="4">
    <source>
        <dbReference type="Proteomes" id="UP000006727"/>
    </source>
</evidence>
<reference evidence="3" key="3">
    <citation type="submission" date="2020-12" db="UniProtKB">
        <authorList>
            <consortium name="EnsemblPlants"/>
        </authorList>
    </citation>
    <scope>IDENTIFICATION</scope>
</reference>
<name>A0A7I4CK40_PHYPA</name>
<keyword evidence="4" id="KW-1185">Reference proteome</keyword>
<dbReference type="GO" id="GO:0008017">
    <property type="term" value="F:microtubule binding"/>
    <property type="evidence" value="ECO:0007669"/>
    <property type="project" value="InterPro"/>
</dbReference>
<dbReference type="Pfam" id="PF05217">
    <property type="entry name" value="SAXO1-2"/>
    <property type="match status" value="1"/>
</dbReference>
<dbReference type="AlphaFoldDB" id="A0A7I4CK40"/>
<dbReference type="Proteomes" id="UP000006727">
    <property type="component" value="Chromosome 24"/>
</dbReference>
<proteinExistence type="inferred from homology"/>
<dbReference type="EMBL" id="ABEU02000024">
    <property type="status" value="NOT_ANNOTATED_CDS"/>
    <property type="molecule type" value="Genomic_DNA"/>
</dbReference>
<evidence type="ECO:0000313" key="3">
    <source>
        <dbReference type="EnsemblPlants" id="Pp3c24_15460V3.2"/>
    </source>
</evidence>
<organism evidence="3 4">
    <name type="scientific">Physcomitrium patens</name>
    <name type="common">Spreading-leaved earth moss</name>
    <name type="synonym">Physcomitrella patens</name>
    <dbReference type="NCBI Taxonomy" id="3218"/>
    <lineage>
        <taxon>Eukaryota</taxon>
        <taxon>Viridiplantae</taxon>
        <taxon>Streptophyta</taxon>
        <taxon>Embryophyta</taxon>
        <taxon>Bryophyta</taxon>
        <taxon>Bryophytina</taxon>
        <taxon>Bryopsida</taxon>
        <taxon>Funariidae</taxon>
        <taxon>Funariales</taxon>
        <taxon>Funariaceae</taxon>
        <taxon>Physcomitrium</taxon>
    </lineage>
</organism>
<evidence type="ECO:0000256" key="1">
    <source>
        <dbReference type="ARBA" id="ARBA00008738"/>
    </source>
</evidence>
<dbReference type="InterPro" id="IPR033336">
    <property type="entry name" value="SAXO1/2"/>
</dbReference>
<feature type="region of interest" description="Disordered" evidence="2">
    <location>
        <begin position="166"/>
        <end position="194"/>
    </location>
</feature>
<dbReference type="PANTHER" id="PTHR31516:SF17">
    <property type="entry name" value="STABILIZER OF AXONEMAL MICROTUBULES 2"/>
    <property type="match status" value="1"/>
</dbReference>
<accession>A0A7I4CK40</accession>
<evidence type="ECO:0000256" key="2">
    <source>
        <dbReference type="SAM" id="MobiDB-lite"/>
    </source>
</evidence>
<reference evidence="3 4" key="2">
    <citation type="journal article" date="2018" name="Plant J.">
        <title>The Physcomitrella patens chromosome-scale assembly reveals moss genome structure and evolution.</title>
        <authorList>
            <person name="Lang D."/>
            <person name="Ullrich K.K."/>
            <person name="Murat F."/>
            <person name="Fuchs J."/>
            <person name="Jenkins J."/>
            <person name="Haas F.B."/>
            <person name="Piednoel M."/>
            <person name="Gundlach H."/>
            <person name="Van Bel M."/>
            <person name="Meyberg R."/>
            <person name="Vives C."/>
            <person name="Morata J."/>
            <person name="Symeonidi A."/>
            <person name="Hiss M."/>
            <person name="Muchero W."/>
            <person name="Kamisugi Y."/>
            <person name="Saleh O."/>
            <person name="Blanc G."/>
            <person name="Decker E.L."/>
            <person name="van Gessel N."/>
            <person name="Grimwood J."/>
            <person name="Hayes R.D."/>
            <person name="Graham S.W."/>
            <person name="Gunter L.E."/>
            <person name="McDaniel S.F."/>
            <person name="Hoernstein S.N.W."/>
            <person name="Larsson A."/>
            <person name="Li F.W."/>
            <person name="Perroud P.F."/>
            <person name="Phillips J."/>
            <person name="Ranjan P."/>
            <person name="Rokshar D.S."/>
            <person name="Rothfels C.J."/>
            <person name="Schneider L."/>
            <person name="Shu S."/>
            <person name="Stevenson D.W."/>
            <person name="Thummler F."/>
            <person name="Tillich M."/>
            <person name="Villarreal Aguilar J.C."/>
            <person name="Widiez T."/>
            <person name="Wong G.K."/>
            <person name="Wymore A."/>
            <person name="Zhang Y."/>
            <person name="Zimmer A.D."/>
            <person name="Quatrano R.S."/>
            <person name="Mayer K.F.X."/>
            <person name="Goodstein D."/>
            <person name="Casacuberta J.M."/>
            <person name="Vandepoele K."/>
            <person name="Reski R."/>
            <person name="Cuming A.C."/>
            <person name="Tuskan G.A."/>
            <person name="Maumus F."/>
            <person name="Salse J."/>
            <person name="Schmutz J."/>
            <person name="Rensing S.A."/>
        </authorList>
    </citation>
    <scope>NUCLEOTIDE SEQUENCE [LARGE SCALE GENOMIC DNA]</scope>
    <source>
        <strain evidence="3 4">cv. Gransden 2004</strain>
    </source>
</reference>
<reference evidence="3 4" key="1">
    <citation type="journal article" date="2008" name="Science">
        <title>The Physcomitrella genome reveals evolutionary insights into the conquest of land by plants.</title>
        <authorList>
            <person name="Rensing S."/>
            <person name="Lang D."/>
            <person name="Zimmer A."/>
            <person name="Terry A."/>
            <person name="Salamov A."/>
            <person name="Shapiro H."/>
            <person name="Nishiyama T."/>
            <person name="Perroud P.-F."/>
            <person name="Lindquist E."/>
            <person name="Kamisugi Y."/>
            <person name="Tanahashi T."/>
            <person name="Sakakibara K."/>
            <person name="Fujita T."/>
            <person name="Oishi K."/>
            <person name="Shin-I T."/>
            <person name="Kuroki Y."/>
            <person name="Toyoda A."/>
            <person name="Suzuki Y."/>
            <person name="Hashimoto A."/>
            <person name="Yamaguchi K."/>
            <person name="Sugano A."/>
            <person name="Kohara Y."/>
            <person name="Fujiyama A."/>
            <person name="Anterola A."/>
            <person name="Aoki S."/>
            <person name="Ashton N."/>
            <person name="Barbazuk W.B."/>
            <person name="Barker E."/>
            <person name="Bennetzen J."/>
            <person name="Bezanilla M."/>
            <person name="Blankenship R."/>
            <person name="Cho S.H."/>
            <person name="Dutcher S."/>
            <person name="Estelle M."/>
            <person name="Fawcett J.A."/>
            <person name="Gundlach H."/>
            <person name="Hanada K."/>
            <person name="Heyl A."/>
            <person name="Hicks K.A."/>
            <person name="Hugh J."/>
            <person name="Lohr M."/>
            <person name="Mayer K."/>
            <person name="Melkozernov A."/>
            <person name="Murata T."/>
            <person name="Nelson D."/>
            <person name="Pils B."/>
            <person name="Prigge M."/>
            <person name="Reiss B."/>
            <person name="Renner T."/>
            <person name="Rombauts S."/>
            <person name="Rushton P."/>
            <person name="Sanderfoot A."/>
            <person name="Schween G."/>
            <person name="Shiu S.-H."/>
            <person name="Stueber K."/>
            <person name="Theodoulou F.L."/>
            <person name="Tu H."/>
            <person name="Van de Peer Y."/>
            <person name="Verrier P.J."/>
            <person name="Waters E."/>
            <person name="Wood A."/>
            <person name="Yang L."/>
            <person name="Cove D."/>
            <person name="Cuming A."/>
            <person name="Hasebe M."/>
            <person name="Lucas S."/>
            <person name="Mishler D.B."/>
            <person name="Reski R."/>
            <person name="Grigoriev I."/>
            <person name="Quatrano R.S."/>
            <person name="Boore J.L."/>
        </authorList>
    </citation>
    <scope>NUCLEOTIDE SEQUENCE [LARGE SCALE GENOMIC DNA]</scope>
    <source>
        <strain evidence="3 4">cv. Gransden 2004</strain>
    </source>
</reference>
<dbReference type="Gramene" id="Pp3c24_15460V3.2">
    <property type="protein sequence ID" value="Pp3c24_15460V3.2"/>
    <property type="gene ID" value="Pp3c24_15460"/>
</dbReference>
<feature type="region of interest" description="Disordered" evidence="2">
    <location>
        <begin position="206"/>
        <end position="226"/>
    </location>
</feature>
<sequence>MVHVSGGPERPVSPACNSKSGILQEGRKCICKVCTCGFHKCPQKHTSVFTKFGDKTISEYCAKYPQWPVPQKFIRKVPPSEHANLRMASETTYSDDFVKHPFGPAASRRPTQLTTQTGVLQKETTYNTSYWDKSKQMQPRVKMQPEKHGSGAKFSGQSLYSVEFTNPGRQPPSKVVRHGDSLGSHGAKFDSDSTYHDDYRQWKIPAKHLHRRPDNPQPTGKIEGPTTYQADYQNRKIPNQCPVSVGSKPSIVCGDHMCY</sequence>